<protein>
    <submittedName>
        <fullName evidence="1">Uncharacterized protein</fullName>
    </submittedName>
</protein>
<reference evidence="1" key="1">
    <citation type="submission" date="2020-03" db="EMBL/GenBank/DDBJ databases">
        <title>The deep terrestrial virosphere.</title>
        <authorList>
            <person name="Holmfeldt K."/>
            <person name="Nilsson E."/>
            <person name="Simone D."/>
            <person name="Lopez-Fernandez M."/>
            <person name="Wu X."/>
            <person name="de Brujin I."/>
            <person name="Lundin D."/>
            <person name="Andersson A."/>
            <person name="Bertilsson S."/>
            <person name="Dopson M."/>
        </authorList>
    </citation>
    <scope>NUCLEOTIDE SEQUENCE</scope>
    <source>
        <strain evidence="1">MM171B02004</strain>
    </source>
</reference>
<dbReference type="EMBL" id="MT143733">
    <property type="protein sequence ID" value="QJB01792.1"/>
    <property type="molecule type" value="Genomic_DNA"/>
</dbReference>
<name>A0A6M3MAD2_9ZZZZ</name>
<gene>
    <name evidence="1" type="ORF">MM171B02004_0011</name>
</gene>
<accession>A0A6M3MAD2</accession>
<sequence length="63" mass="7242">MMEEEKRKTLQETLEEIRMNLQVMVESQASFAILLKAKFDALVKVGFTEVQALEIIKSRGLEV</sequence>
<dbReference type="AlphaFoldDB" id="A0A6M3MAD2"/>
<evidence type="ECO:0000313" key="1">
    <source>
        <dbReference type="EMBL" id="QJB01792.1"/>
    </source>
</evidence>
<proteinExistence type="predicted"/>
<organism evidence="1">
    <name type="scientific">viral metagenome</name>
    <dbReference type="NCBI Taxonomy" id="1070528"/>
    <lineage>
        <taxon>unclassified sequences</taxon>
        <taxon>metagenomes</taxon>
        <taxon>organismal metagenomes</taxon>
    </lineage>
</organism>